<dbReference type="InterPro" id="IPR048369">
    <property type="entry name" value="COG6_C"/>
</dbReference>
<dbReference type="InterPro" id="IPR048368">
    <property type="entry name" value="COG6_N"/>
</dbReference>
<evidence type="ECO:0000256" key="5">
    <source>
        <dbReference type="ARBA" id="ARBA00020973"/>
    </source>
</evidence>
<dbReference type="OMA" id="HSCLDFF"/>
<keyword evidence="9 11" id="KW-0472">Membrane</keyword>
<dbReference type="GO" id="GO:0017119">
    <property type="term" value="C:Golgi transport complex"/>
    <property type="evidence" value="ECO:0007669"/>
    <property type="project" value="UniProtKB-UniRule"/>
</dbReference>
<comment type="caution">
    <text evidence="14">The sequence shown here is derived from an EMBL/GenBank/DDBJ whole genome shotgun (WGS) entry which is preliminary data.</text>
</comment>
<evidence type="ECO:0000256" key="10">
    <source>
        <dbReference type="ARBA" id="ARBA00031348"/>
    </source>
</evidence>
<evidence type="ECO:0000256" key="7">
    <source>
        <dbReference type="ARBA" id="ARBA00022927"/>
    </source>
</evidence>
<evidence type="ECO:0000256" key="2">
    <source>
        <dbReference type="ARBA" id="ARBA00004395"/>
    </source>
</evidence>
<evidence type="ECO:0000259" key="12">
    <source>
        <dbReference type="Pfam" id="PF06419"/>
    </source>
</evidence>
<evidence type="ECO:0000256" key="11">
    <source>
        <dbReference type="RuleBase" id="RU365075"/>
    </source>
</evidence>
<evidence type="ECO:0000256" key="4">
    <source>
        <dbReference type="ARBA" id="ARBA00011166"/>
    </source>
</evidence>
<name>A0A553NS45_TIGCA</name>
<dbReference type="Pfam" id="PF20653">
    <property type="entry name" value="COG6_C"/>
    <property type="match status" value="1"/>
</dbReference>
<evidence type="ECO:0000256" key="8">
    <source>
        <dbReference type="ARBA" id="ARBA00023034"/>
    </source>
</evidence>
<evidence type="ECO:0000313" key="15">
    <source>
        <dbReference type="Proteomes" id="UP000318571"/>
    </source>
</evidence>
<dbReference type="AlphaFoldDB" id="A0A553NS45"/>
<gene>
    <name evidence="14" type="ORF">TCAL_02484</name>
</gene>
<dbReference type="STRING" id="6832.A0A553NS45"/>
<dbReference type="GO" id="GO:0006891">
    <property type="term" value="P:intra-Golgi vesicle-mediated transport"/>
    <property type="evidence" value="ECO:0007669"/>
    <property type="project" value="UniProtKB-UniRule"/>
</dbReference>
<keyword evidence="7 11" id="KW-0653">Protein transport</keyword>
<protein>
    <recommendedName>
        <fullName evidence="5 11">Conserved oligomeric Golgi complex subunit 6</fullName>
        <shortName evidence="11">COG complex subunit 6</shortName>
    </recommendedName>
    <alternativeName>
        <fullName evidence="10 11">Component of oligomeric Golgi complex 6</fullName>
    </alternativeName>
</protein>
<sequence length="650" mass="73081">MKKESTAGTAVGGGVVGGEEEELYLSSDSILARKLQKILSAELESDKTTLDSLNALSHFFTENSLFHRRFLRGEIERRSLEIHRQFLHDFGHLNQGLEEVSDRILDMKLKSQDMKAHLDKTKGQTRDLIQSTNALKRESAQLRRKQEVLAAFQTTFALSSEDERILIEGQPSEGFFQALADVRRVQTHCQAWIKDRDPSSDEQVLTAQETLQRIQEVTEVALRRTFQWAQAQCQSIEALGPSRAQLLPMAMRWLQERPDLFSLVLEDYCAGRRLALVRSFIDALTVGGVGGTPRPIELHAHDPPRYVGDMLAWIHLQIPTENENLQLLLRDERITQRKETCLKSIGSITEDICRPLTNRVEQILLLEASPLTLFRLINLLHFYSSTMGLATPKGSTLINTLECLEQLANKQFFKALISTVSQSVAQAEAPNPDLAPNHCTLQLLALLKDLLASSTMTEDATPKIKTVIDTVLRPLLESVQNVAAPFPTTDRDVFLLNSFYQIHSTLSLYHGTEDHLVMIQGEIDLRVDTLTSEQTSKIIANLGIQPICSLISAEHEAPLAKVPGMNAAALKQFMHRLDAFLVNPEEFLMAQSKYLISSSQRREIYKRSMGIVVASYHQIFESVMEPKSGYENPKAIMGKTPEQISLLLHL</sequence>
<keyword evidence="6 11" id="KW-0813">Transport</keyword>
<dbReference type="Proteomes" id="UP000318571">
    <property type="component" value="Chromosome 1"/>
</dbReference>
<dbReference type="PANTHER" id="PTHR21506">
    <property type="entry name" value="COMPONENT OF OLIGOMERIC GOLGI COMPLEX 6"/>
    <property type="match status" value="1"/>
</dbReference>
<organism evidence="14 15">
    <name type="scientific">Tigriopus californicus</name>
    <name type="common">Marine copepod</name>
    <dbReference type="NCBI Taxonomy" id="6832"/>
    <lineage>
        <taxon>Eukaryota</taxon>
        <taxon>Metazoa</taxon>
        <taxon>Ecdysozoa</taxon>
        <taxon>Arthropoda</taxon>
        <taxon>Crustacea</taxon>
        <taxon>Multicrustacea</taxon>
        <taxon>Hexanauplia</taxon>
        <taxon>Copepoda</taxon>
        <taxon>Harpacticoida</taxon>
        <taxon>Harpacticidae</taxon>
        <taxon>Tigriopus</taxon>
    </lineage>
</organism>
<evidence type="ECO:0000256" key="3">
    <source>
        <dbReference type="ARBA" id="ARBA00011023"/>
    </source>
</evidence>
<evidence type="ECO:0000256" key="1">
    <source>
        <dbReference type="ARBA" id="ARBA00003627"/>
    </source>
</evidence>
<dbReference type="GO" id="GO:0015031">
    <property type="term" value="P:protein transport"/>
    <property type="evidence" value="ECO:0007669"/>
    <property type="project" value="UniProtKB-KW"/>
</dbReference>
<feature type="domain" description="Conserved oligomeric complex COG6 N-terminal" evidence="12">
    <location>
        <begin position="56"/>
        <end position="167"/>
    </location>
</feature>
<dbReference type="EMBL" id="VCGU01000010">
    <property type="protein sequence ID" value="TRY68257.1"/>
    <property type="molecule type" value="Genomic_DNA"/>
</dbReference>
<comment type="subcellular location">
    <subcellularLocation>
        <location evidence="2 11">Golgi apparatus membrane</location>
        <topology evidence="2 11">Peripheral membrane protein</topology>
    </subcellularLocation>
</comment>
<proteinExistence type="inferred from homology"/>
<evidence type="ECO:0000256" key="9">
    <source>
        <dbReference type="ARBA" id="ARBA00023136"/>
    </source>
</evidence>
<accession>A0A553NS45</accession>
<comment type="function">
    <text evidence="1 11">Required for normal Golgi function.</text>
</comment>
<comment type="similarity">
    <text evidence="3 11">Belongs to the COG6 family.</text>
</comment>
<comment type="subunit">
    <text evidence="4">Component of the conserved oligomeric Golgi complex which is composed of eight different subunits and is required for normal Golgi morphology and localization.</text>
</comment>
<evidence type="ECO:0000259" key="13">
    <source>
        <dbReference type="Pfam" id="PF20653"/>
    </source>
</evidence>
<dbReference type="GO" id="GO:0000139">
    <property type="term" value="C:Golgi membrane"/>
    <property type="evidence" value="ECO:0007669"/>
    <property type="project" value="UniProtKB-SubCell"/>
</dbReference>
<dbReference type="InterPro" id="IPR010490">
    <property type="entry name" value="COG6"/>
</dbReference>
<evidence type="ECO:0000256" key="6">
    <source>
        <dbReference type="ARBA" id="ARBA00022448"/>
    </source>
</evidence>
<keyword evidence="15" id="KW-1185">Reference proteome</keyword>
<dbReference type="Pfam" id="PF06419">
    <property type="entry name" value="COG6_N"/>
    <property type="match status" value="1"/>
</dbReference>
<feature type="domain" description="Conserved Oligomeric Golgi complex subunit 6 C-terminal" evidence="13">
    <location>
        <begin position="207"/>
        <end position="648"/>
    </location>
</feature>
<reference evidence="14 15" key="1">
    <citation type="journal article" date="2018" name="Nat. Ecol. Evol.">
        <title>Genomic signatures of mitonuclear coevolution across populations of Tigriopus californicus.</title>
        <authorList>
            <person name="Barreto F.S."/>
            <person name="Watson E.T."/>
            <person name="Lima T.G."/>
            <person name="Willett C.S."/>
            <person name="Edmands S."/>
            <person name="Li W."/>
            <person name="Burton R.S."/>
        </authorList>
    </citation>
    <scope>NUCLEOTIDE SEQUENCE [LARGE SCALE GENOMIC DNA]</scope>
    <source>
        <strain evidence="14 15">San Diego</strain>
    </source>
</reference>
<dbReference type="SMART" id="SM01087">
    <property type="entry name" value="COG6"/>
    <property type="match status" value="1"/>
</dbReference>
<dbReference type="PANTHER" id="PTHR21506:SF0">
    <property type="entry name" value="CONSERVED OLIGOMERIC GOLGI COMPLEX SUBUNIT 6"/>
    <property type="match status" value="1"/>
</dbReference>
<evidence type="ECO:0000313" key="14">
    <source>
        <dbReference type="EMBL" id="TRY68257.1"/>
    </source>
</evidence>
<keyword evidence="8 11" id="KW-0333">Golgi apparatus</keyword>